<accession>A0A820QJH9</accession>
<feature type="non-terminal residue" evidence="2">
    <location>
        <position position="1"/>
    </location>
</feature>
<feature type="compositionally biased region" description="Low complexity" evidence="1">
    <location>
        <begin position="62"/>
        <end position="77"/>
    </location>
</feature>
<dbReference type="Proteomes" id="UP000663868">
    <property type="component" value="Unassembled WGS sequence"/>
</dbReference>
<dbReference type="EMBL" id="CAJOBB010027349">
    <property type="protein sequence ID" value="CAF4422360.1"/>
    <property type="molecule type" value="Genomic_DNA"/>
</dbReference>
<evidence type="ECO:0000256" key="1">
    <source>
        <dbReference type="SAM" id="MobiDB-lite"/>
    </source>
</evidence>
<evidence type="ECO:0000313" key="3">
    <source>
        <dbReference type="Proteomes" id="UP000663868"/>
    </source>
</evidence>
<organism evidence="2 3">
    <name type="scientific">Adineta steineri</name>
    <dbReference type="NCBI Taxonomy" id="433720"/>
    <lineage>
        <taxon>Eukaryota</taxon>
        <taxon>Metazoa</taxon>
        <taxon>Spiralia</taxon>
        <taxon>Gnathifera</taxon>
        <taxon>Rotifera</taxon>
        <taxon>Eurotatoria</taxon>
        <taxon>Bdelloidea</taxon>
        <taxon>Adinetida</taxon>
        <taxon>Adinetidae</taxon>
        <taxon>Adineta</taxon>
    </lineage>
</organism>
<gene>
    <name evidence="2" type="ORF">KXQ929_LOCUS52270</name>
</gene>
<evidence type="ECO:0000313" key="2">
    <source>
        <dbReference type="EMBL" id="CAF4422360.1"/>
    </source>
</evidence>
<comment type="caution">
    <text evidence="2">The sequence shown here is derived from an EMBL/GenBank/DDBJ whole genome shotgun (WGS) entry which is preliminary data.</text>
</comment>
<feature type="region of interest" description="Disordered" evidence="1">
    <location>
        <begin position="33"/>
        <end position="77"/>
    </location>
</feature>
<name>A0A820QJH9_9BILA</name>
<dbReference type="AlphaFoldDB" id="A0A820QJH9"/>
<proteinExistence type="predicted"/>
<protein>
    <submittedName>
        <fullName evidence="2">Uncharacterized protein</fullName>
    </submittedName>
</protein>
<reference evidence="2" key="1">
    <citation type="submission" date="2021-02" db="EMBL/GenBank/DDBJ databases">
        <authorList>
            <person name="Nowell W R."/>
        </authorList>
    </citation>
    <scope>NUCLEOTIDE SEQUENCE</scope>
</reference>
<sequence>MSSITTLPKQCTLRFPSTEMSISFASLINNNNNNNGISINRTSPESVSRHVSTDALQQQRLSSSSSSSSIPIDTNNQSTTSSLLLQSVPNVTPQQQVILVAVNQHPQRT</sequence>